<keyword evidence="11" id="KW-0282">Flagellum</keyword>
<keyword evidence="9 10" id="KW-0472">Membrane</keyword>
<gene>
    <name evidence="11" type="primary">fliL</name>
    <name evidence="11" type="ORF">ROE7235_00318</name>
</gene>
<evidence type="ECO:0000256" key="8">
    <source>
        <dbReference type="ARBA" id="ARBA00022989"/>
    </source>
</evidence>
<evidence type="ECO:0000256" key="3">
    <source>
        <dbReference type="ARBA" id="ARBA00008281"/>
    </source>
</evidence>
<dbReference type="Proteomes" id="UP000272908">
    <property type="component" value="Unassembled WGS sequence"/>
</dbReference>
<keyword evidence="4" id="KW-1003">Cell membrane</keyword>
<organism evidence="11 12">
    <name type="scientific">Roseinatronobacter ekhonensis</name>
    <dbReference type="NCBI Taxonomy" id="254356"/>
    <lineage>
        <taxon>Bacteria</taxon>
        <taxon>Pseudomonadati</taxon>
        <taxon>Pseudomonadota</taxon>
        <taxon>Alphaproteobacteria</taxon>
        <taxon>Rhodobacterales</taxon>
        <taxon>Paracoccaceae</taxon>
        <taxon>Roseinatronobacter</taxon>
    </lineage>
</organism>
<dbReference type="InterPro" id="IPR005503">
    <property type="entry name" value="FliL"/>
</dbReference>
<keyword evidence="12" id="KW-1185">Reference proteome</keyword>
<dbReference type="EMBL" id="UIHC01000002">
    <property type="protein sequence ID" value="SUZ30594.1"/>
    <property type="molecule type" value="Genomic_DNA"/>
</dbReference>
<keyword evidence="6 10" id="KW-0812">Transmembrane</keyword>
<dbReference type="GO" id="GO:0005886">
    <property type="term" value="C:plasma membrane"/>
    <property type="evidence" value="ECO:0007669"/>
    <property type="project" value="UniProtKB-SubCell"/>
</dbReference>
<evidence type="ECO:0000256" key="2">
    <source>
        <dbReference type="ARBA" id="ARBA00004162"/>
    </source>
</evidence>
<evidence type="ECO:0000256" key="4">
    <source>
        <dbReference type="ARBA" id="ARBA00022475"/>
    </source>
</evidence>
<evidence type="ECO:0000313" key="12">
    <source>
        <dbReference type="Proteomes" id="UP000272908"/>
    </source>
</evidence>
<reference evidence="12" key="1">
    <citation type="submission" date="2018-08" db="EMBL/GenBank/DDBJ databases">
        <authorList>
            <person name="Rodrigo-Torres L."/>
            <person name="Arahal R. D."/>
            <person name="Lucena T."/>
        </authorList>
    </citation>
    <scope>NUCLEOTIDE SEQUENCE [LARGE SCALE GENOMIC DNA]</scope>
    <source>
        <strain evidence="12">CECT 7235</strain>
    </source>
</reference>
<keyword evidence="11" id="KW-0969">Cilium</keyword>
<feature type="transmembrane region" description="Helical" evidence="10">
    <location>
        <begin position="24"/>
        <end position="43"/>
    </location>
</feature>
<keyword evidence="7 10" id="KW-0283">Flagellar rotation</keyword>
<comment type="function">
    <text evidence="1 10">Controls the rotational direction of flagella during chemotaxis.</text>
</comment>
<keyword evidence="8 10" id="KW-1133">Transmembrane helix</keyword>
<dbReference type="GO" id="GO:0006935">
    <property type="term" value="P:chemotaxis"/>
    <property type="evidence" value="ECO:0007669"/>
    <property type="project" value="UniProtKB-KW"/>
</dbReference>
<keyword evidence="10" id="KW-0997">Cell inner membrane</keyword>
<evidence type="ECO:0000256" key="10">
    <source>
        <dbReference type="RuleBase" id="RU364125"/>
    </source>
</evidence>
<dbReference type="GO" id="GO:0009425">
    <property type="term" value="C:bacterial-type flagellum basal body"/>
    <property type="evidence" value="ECO:0007669"/>
    <property type="project" value="InterPro"/>
</dbReference>
<dbReference type="AlphaFoldDB" id="A0A3B0MNU6"/>
<evidence type="ECO:0000256" key="5">
    <source>
        <dbReference type="ARBA" id="ARBA00022500"/>
    </source>
</evidence>
<proteinExistence type="inferred from homology"/>
<dbReference type="Pfam" id="PF03748">
    <property type="entry name" value="FliL"/>
    <property type="match status" value="1"/>
</dbReference>
<evidence type="ECO:0000256" key="1">
    <source>
        <dbReference type="ARBA" id="ARBA00002254"/>
    </source>
</evidence>
<evidence type="ECO:0000256" key="7">
    <source>
        <dbReference type="ARBA" id="ARBA00022779"/>
    </source>
</evidence>
<evidence type="ECO:0000256" key="9">
    <source>
        <dbReference type="ARBA" id="ARBA00023136"/>
    </source>
</evidence>
<protein>
    <recommendedName>
        <fullName evidence="10">Flagellar protein FliL</fullName>
    </recommendedName>
</protein>
<keyword evidence="5 10" id="KW-0145">Chemotaxis</keyword>
<comment type="similarity">
    <text evidence="3 10">Belongs to the FliL family.</text>
</comment>
<name>A0A3B0MNU6_9RHOB</name>
<comment type="subcellular location">
    <subcellularLocation>
        <location evidence="10">Cell inner membrane</location>
    </subcellularLocation>
    <subcellularLocation>
        <location evidence="2">Cell membrane</location>
        <topology evidence="2">Single-pass membrane protein</topology>
    </subcellularLocation>
</comment>
<dbReference type="OrthoDB" id="7619358at2"/>
<evidence type="ECO:0000256" key="6">
    <source>
        <dbReference type="ARBA" id="ARBA00022692"/>
    </source>
</evidence>
<evidence type="ECO:0000313" key="11">
    <source>
        <dbReference type="EMBL" id="SUZ30594.1"/>
    </source>
</evidence>
<keyword evidence="11" id="KW-0966">Cell projection</keyword>
<accession>A0A3B0MNU6</accession>
<dbReference type="GO" id="GO:0071973">
    <property type="term" value="P:bacterial-type flagellum-dependent cell motility"/>
    <property type="evidence" value="ECO:0007669"/>
    <property type="project" value="InterPro"/>
</dbReference>
<sequence>MSQTADEPPVDPETLPKKSSLKPILMGAVGALVLGGGGFYAVYSGLILSNEPKPAAHADSADSRPAPVYMPIEQLTLSLATPGASQHLRLSAHIEVADNRLAEAEQFRPRFLSVINTYLRAIEPRDLEDPTILIRLRAQLLRRLQMVAGEDLINDFLITEFILN</sequence>